<reference evidence="3" key="1">
    <citation type="submission" date="2016-01" db="EMBL/GenBank/DDBJ databases">
        <title>WGS of SAMN04407783.</title>
        <authorList>
            <person name="Adams M."/>
            <person name="Sutton G."/>
            <person name="Nelson K."/>
            <person name="Thaden J."/>
            <person name="Fowler V."/>
            <person name="Mccorrison J."/>
            <person name="Sanka R."/>
            <person name="Brinkac L."/>
            <person name="Nierman W."/>
        </authorList>
    </citation>
    <scope>NUCLEOTIDE SEQUENCE [LARGE SCALE GENOMIC DNA]</scope>
    <source>
        <strain evidence="3">GN04363</strain>
    </source>
</reference>
<evidence type="ECO:0000313" key="2">
    <source>
        <dbReference type="EMBL" id="KUQ84834.1"/>
    </source>
</evidence>
<accession>A0A0X4ET14</accession>
<dbReference type="Proteomes" id="UP000064715">
    <property type="component" value="Unassembled WGS sequence"/>
</dbReference>
<evidence type="ECO:0000259" key="1">
    <source>
        <dbReference type="Pfam" id="PF08808"/>
    </source>
</evidence>
<protein>
    <recommendedName>
        <fullName evidence="1">RES domain-containing protein</fullName>
    </recommendedName>
</protein>
<dbReference type="InterPro" id="IPR014914">
    <property type="entry name" value="RES_dom"/>
</dbReference>
<feature type="domain" description="RES" evidence="1">
    <location>
        <begin position="56"/>
        <end position="167"/>
    </location>
</feature>
<gene>
    <name evidence="2" type="ORF">AWI28_15215</name>
</gene>
<sequence>MNQFKEDLHNVVAQILAGEEISDSEIFKELTIGPDFYKVQDQYYGGNGIYFNSESETRFSLRNKSKGVMYLATTAYTGLKEFYQDAPFVEKDDLDKNCMAVIQAARTIKIIDLAALAPHLKTPLGYLMSSKAVYGDTQWLAEVLSHYADGIEYLSQHTGKTCIALWSDTVDGNGMLKNISVTPLSKFSHNGKSTQAILKSKLGIFTL</sequence>
<dbReference type="Pfam" id="PF08808">
    <property type="entry name" value="RES"/>
    <property type="match status" value="1"/>
</dbReference>
<keyword evidence="3" id="KW-1185">Reference proteome</keyword>
<dbReference type="EMBL" id="LRCR01000010">
    <property type="protein sequence ID" value="KUQ84834.1"/>
    <property type="molecule type" value="Genomic_DNA"/>
</dbReference>
<dbReference type="RefSeq" id="WP_059310901.1">
    <property type="nucleotide sequence ID" value="NZ_LRCR01000010.1"/>
</dbReference>
<dbReference type="AlphaFoldDB" id="A0A0X4ET14"/>
<name>A0A0X4ET14_9ENTR</name>
<comment type="caution">
    <text evidence="2">The sequence shown here is derived from an EMBL/GenBank/DDBJ whole genome shotgun (WGS) entry which is preliminary data.</text>
</comment>
<dbReference type="OrthoDB" id="6625683at2"/>
<organism evidence="2 3">
    <name type="scientific">Enterobacter genomosp. O</name>
    <dbReference type="NCBI Taxonomy" id="2364150"/>
    <lineage>
        <taxon>Bacteria</taxon>
        <taxon>Pseudomonadati</taxon>
        <taxon>Pseudomonadota</taxon>
        <taxon>Gammaproteobacteria</taxon>
        <taxon>Enterobacterales</taxon>
        <taxon>Enterobacteriaceae</taxon>
        <taxon>Enterobacter</taxon>
        <taxon>Enterobacter cloacae complex</taxon>
        <taxon>Enterobacter cloacae complex clade O</taxon>
    </lineage>
</organism>
<proteinExistence type="predicted"/>
<evidence type="ECO:0000313" key="3">
    <source>
        <dbReference type="Proteomes" id="UP000064715"/>
    </source>
</evidence>